<accession>A0A2R2MM61</accession>
<feature type="domain" description="Guanylate cyclase" evidence="16">
    <location>
        <begin position="284"/>
        <end position="411"/>
    </location>
</feature>
<dbReference type="CDD" id="cd07302">
    <property type="entry name" value="CHD"/>
    <property type="match status" value="1"/>
</dbReference>
<feature type="transmembrane region" description="Helical" evidence="15">
    <location>
        <begin position="109"/>
        <end position="131"/>
    </location>
</feature>
<feature type="transmembrane region" description="Helical" evidence="15">
    <location>
        <begin position="54"/>
        <end position="74"/>
    </location>
</feature>
<evidence type="ECO:0000256" key="12">
    <source>
        <dbReference type="ARBA" id="ARBA00023136"/>
    </source>
</evidence>
<dbReference type="FunFam" id="3.30.70.1230:FF:000014">
    <property type="entry name" value="adenylate cyclase type 9"/>
    <property type="match status" value="1"/>
</dbReference>
<evidence type="ECO:0000256" key="13">
    <source>
        <dbReference type="ARBA" id="ARBA00023239"/>
    </source>
</evidence>
<evidence type="ECO:0000256" key="10">
    <source>
        <dbReference type="ARBA" id="ARBA00022989"/>
    </source>
</evidence>
<dbReference type="InterPro" id="IPR018297">
    <property type="entry name" value="A/G_cyclase_CS"/>
</dbReference>
<dbReference type="STRING" id="7574.A0A2R2MM61"/>
<dbReference type="SUPFAM" id="SSF55073">
    <property type="entry name" value="Nucleotide cyclase"/>
    <property type="match status" value="1"/>
</dbReference>
<dbReference type="Gene3D" id="3.30.70.1230">
    <property type="entry name" value="Nucleotide cyclase"/>
    <property type="match status" value="1"/>
</dbReference>
<comment type="cofactor">
    <cofactor evidence="2">
        <name>Mg(2+)</name>
        <dbReference type="ChEBI" id="CHEBI:18420"/>
    </cofactor>
</comment>
<dbReference type="Proteomes" id="UP000085678">
    <property type="component" value="Unplaced"/>
</dbReference>
<dbReference type="PANTHER" id="PTHR45627:SF26">
    <property type="entry name" value="ADENYLATE CYCLASE TYPE 1"/>
    <property type="match status" value="1"/>
</dbReference>
<dbReference type="GO" id="GO:0007189">
    <property type="term" value="P:adenylate cyclase-activating G protein-coupled receptor signaling pathway"/>
    <property type="evidence" value="ECO:0007669"/>
    <property type="project" value="TreeGrafter"/>
</dbReference>
<evidence type="ECO:0000256" key="9">
    <source>
        <dbReference type="ARBA" id="ARBA00022842"/>
    </source>
</evidence>
<feature type="transmembrane region" description="Helical" evidence="15">
    <location>
        <begin position="190"/>
        <end position="212"/>
    </location>
</feature>
<dbReference type="GO" id="GO:0006171">
    <property type="term" value="P:cAMP biosynthetic process"/>
    <property type="evidence" value="ECO:0007669"/>
    <property type="project" value="UniProtKB-KW"/>
</dbReference>
<dbReference type="GeneID" id="106159380"/>
<keyword evidence="12 15" id="KW-0472">Membrane</keyword>
<dbReference type="GO" id="GO:0005524">
    <property type="term" value="F:ATP binding"/>
    <property type="evidence" value="ECO:0007669"/>
    <property type="project" value="UniProtKB-KW"/>
</dbReference>
<evidence type="ECO:0000256" key="1">
    <source>
        <dbReference type="ARBA" id="ARBA00001593"/>
    </source>
</evidence>
<keyword evidence="7" id="KW-0547">Nucleotide-binding</keyword>
<dbReference type="InParanoid" id="A0A2R2MM61"/>
<keyword evidence="11" id="KW-0115">cAMP biosynthesis</keyword>
<dbReference type="GO" id="GO:0035556">
    <property type="term" value="P:intracellular signal transduction"/>
    <property type="evidence" value="ECO:0007669"/>
    <property type="project" value="InterPro"/>
</dbReference>
<dbReference type="PANTHER" id="PTHR45627">
    <property type="entry name" value="ADENYLATE CYCLASE TYPE 1"/>
    <property type="match status" value="1"/>
</dbReference>
<dbReference type="InterPro" id="IPR001054">
    <property type="entry name" value="A/G_cyclase"/>
</dbReference>
<feature type="transmembrane region" description="Helical" evidence="15">
    <location>
        <begin position="80"/>
        <end position="97"/>
    </location>
</feature>
<proteinExistence type="inferred from homology"/>
<evidence type="ECO:0000256" key="15">
    <source>
        <dbReference type="SAM" id="Phobius"/>
    </source>
</evidence>
<evidence type="ECO:0000256" key="2">
    <source>
        <dbReference type="ARBA" id="ARBA00001946"/>
    </source>
</evidence>
<keyword evidence="13 14" id="KW-0456">Lyase</keyword>
<protein>
    <recommendedName>
        <fullName evidence="4">adenylate cyclase</fullName>
        <ecNumber evidence="4">4.6.1.1</ecNumber>
    </recommendedName>
</protein>
<comment type="catalytic activity">
    <reaction evidence="1">
        <text>ATP = 3',5'-cyclic AMP + diphosphate</text>
        <dbReference type="Rhea" id="RHEA:15389"/>
        <dbReference type="ChEBI" id="CHEBI:30616"/>
        <dbReference type="ChEBI" id="CHEBI:33019"/>
        <dbReference type="ChEBI" id="CHEBI:58165"/>
        <dbReference type="EC" id="4.6.1.1"/>
    </reaction>
</comment>
<comment type="subcellular location">
    <subcellularLocation>
        <location evidence="3">Membrane</location>
        <topology evidence="3">Multi-pass membrane protein</topology>
    </subcellularLocation>
</comment>
<dbReference type="Pfam" id="PF16214">
    <property type="entry name" value="AC_N"/>
    <property type="match status" value="1"/>
</dbReference>
<keyword evidence="5 15" id="KW-0812">Transmembrane</keyword>
<name>A0A2R2MM61_LINAN</name>
<evidence type="ECO:0000256" key="4">
    <source>
        <dbReference type="ARBA" id="ARBA00012201"/>
    </source>
</evidence>
<dbReference type="EC" id="4.6.1.1" evidence="4"/>
<keyword evidence="10 15" id="KW-1133">Transmembrane helix</keyword>
<dbReference type="InterPro" id="IPR032628">
    <property type="entry name" value="AC_N"/>
</dbReference>
<sequence>MESDEEDLSVYTIQKPPSRTWRRCMHPHGFSDRELEELYHNYVFRLEQSSIASLLVLFILLTAVLAIVHFIYILQPTVANVYYCANCGIFLVFYIFISTKYFQERHLNLMAYAVLVLLGAFAVISLPVHFLPGDRPVYSPADGVWESVFVILMGYAMMPLRMWILVVYGILLSGCHMVVAAFLANSLPSLLWRQLLCNGIIFTCANVTGAFIHNLTERGQRKAFLDTRNCVAARLNIEDENEKLERLLLSVLPEHVATEMKHDMSQPHEGLFHKIYIQRYDNVSILFADIVGFTILSSQCTAQELVRILNELFSRFDKLANENCCLRIKILGDCYYCVSGLPEAIEDHAKCCVNMGLDMIDAIAAVREATSVSLNMRVGLHTGRVLCGVLGMKRWQYDVWSNDVTLANHMESGGKPG</sequence>
<dbReference type="PROSITE" id="PS50125">
    <property type="entry name" value="GUANYLATE_CYCLASE_2"/>
    <property type="match status" value="1"/>
</dbReference>
<reference evidence="18" key="1">
    <citation type="submission" date="2025-08" db="UniProtKB">
        <authorList>
            <consortium name="RefSeq"/>
        </authorList>
    </citation>
    <scope>IDENTIFICATION</scope>
    <source>
        <tissue evidence="18">Gonads</tissue>
    </source>
</reference>
<evidence type="ECO:0000313" key="18">
    <source>
        <dbReference type="RefSeq" id="XP_023931289.1"/>
    </source>
</evidence>
<dbReference type="GO" id="GO:0046872">
    <property type="term" value="F:metal ion binding"/>
    <property type="evidence" value="ECO:0007669"/>
    <property type="project" value="UniProtKB-KW"/>
</dbReference>
<evidence type="ECO:0000256" key="7">
    <source>
        <dbReference type="ARBA" id="ARBA00022741"/>
    </source>
</evidence>
<evidence type="ECO:0000256" key="5">
    <source>
        <dbReference type="ARBA" id="ARBA00022692"/>
    </source>
</evidence>
<dbReference type="PROSITE" id="PS00452">
    <property type="entry name" value="GUANYLATE_CYCLASE_1"/>
    <property type="match status" value="1"/>
</dbReference>
<evidence type="ECO:0000256" key="11">
    <source>
        <dbReference type="ARBA" id="ARBA00022998"/>
    </source>
</evidence>
<evidence type="ECO:0000256" key="6">
    <source>
        <dbReference type="ARBA" id="ARBA00022723"/>
    </source>
</evidence>
<dbReference type="GO" id="GO:0005886">
    <property type="term" value="C:plasma membrane"/>
    <property type="evidence" value="ECO:0007669"/>
    <property type="project" value="TreeGrafter"/>
</dbReference>
<comment type="similarity">
    <text evidence="14">Belongs to the adenylyl cyclase class-4/guanylyl cyclase family.</text>
</comment>
<organism evidence="17 18">
    <name type="scientific">Lingula anatina</name>
    <name type="common">Brachiopod</name>
    <name type="synonym">Lingula unguis</name>
    <dbReference type="NCBI Taxonomy" id="7574"/>
    <lineage>
        <taxon>Eukaryota</taxon>
        <taxon>Metazoa</taxon>
        <taxon>Spiralia</taxon>
        <taxon>Lophotrochozoa</taxon>
        <taxon>Brachiopoda</taxon>
        <taxon>Linguliformea</taxon>
        <taxon>Lingulata</taxon>
        <taxon>Lingulida</taxon>
        <taxon>Linguloidea</taxon>
        <taxon>Lingulidae</taxon>
        <taxon>Lingula</taxon>
    </lineage>
</organism>
<dbReference type="Pfam" id="PF00211">
    <property type="entry name" value="Guanylate_cyc"/>
    <property type="match status" value="1"/>
</dbReference>
<dbReference type="OrthoDB" id="2107370at2759"/>
<feature type="transmembrane region" description="Helical" evidence="15">
    <location>
        <begin position="163"/>
        <end position="184"/>
    </location>
</feature>
<evidence type="ECO:0000259" key="16">
    <source>
        <dbReference type="PROSITE" id="PS50125"/>
    </source>
</evidence>
<evidence type="ECO:0000256" key="8">
    <source>
        <dbReference type="ARBA" id="ARBA00022840"/>
    </source>
</evidence>
<keyword evidence="8" id="KW-0067">ATP-binding</keyword>
<gene>
    <name evidence="18" type="primary">LOC106159380</name>
</gene>
<dbReference type="AlphaFoldDB" id="A0A2R2MM61"/>
<dbReference type="InterPro" id="IPR029787">
    <property type="entry name" value="Nucleotide_cyclase"/>
</dbReference>
<evidence type="ECO:0000256" key="14">
    <source>
        <dbReference type="RuleBase" id="RU000405"/>
    </source>
</evidence>
<dbReference type="GO" id="GO:0004016">
    <property type="term" value="F:adenylate cyclase activity"/>
    <property type="evidence" value="ECO:0007669"/>
    <property type="project" value="UniProtKB-EC"/>
</dbReference>
<dbReference type="RefSeq" id="XP_023931289.1">
    <property type="nucleotide sequence ID" value="XM_024075521.1"/>
</dbReference>
<evidence type="ECO:0000256" key="3">
    <source>
        <dbReference type="ARBA" id="ARBA00004141"/>
    </source>
</evidence>
<dbReference type="SMART" id="SM00044">
    <property type="entry name" value="CYCc"/>
    <property type="match status" value="1"/>
</dbReference>
<keyword evidence="17" id="KW-1185">Reference proteome</keyword>
<keyword evidence="6" id="KW-0479">Metal-binding</keyword>
<keyword evidence="9" id="KW-0460">Magnesium</keyword>
<evidence type="ECO:0000313" key="17">
    <source>
        <dbReference type="Proteomes" id="UP000085678"/>
    </source>
</evidence>
<dbReference type="KEGG" id="lak:106159380"/>